<reference evidence="2 3" key="1">
    <citation type="journal article" date="2024" name="BMC Genomics">
        <title>De novo assembly and annotation of Popillia japonica's genome with initial clues to its potential as an invasive pest.</title>
        <authorList>
            <person name="Cucini C."/>
            <person name="Boschi S."/>
            <person name="Funari R."/>
            <person name="Cardaioli E."/>
            <person name="Iannotti N."/>
            <person name="Marturano G."/>
            <person name="Paoli F."/>
            <person name="Bruttini M."/>
            <person name="Carapelli A."/>
            <person name="Frati F."/>
            <person name="Nardi F."/>
        </authorList>
    </citation>
    <scope>NUCLEOTIDE SEQUENCE [LARGE SCALE GENOMIC DNA]</scope>
    <source>
        <strain evidence="2">DMR45628</strain>
    </source>
</reference>
<name>A0AAW1KRL8_POPJA</name>
<sequence>MKHVFFLWLQWTWQRNLMEASLDALTSQNLVEIILENDIKRILGFKLTGRMGNMKHTFFFYPQWTSQGSLVEANLGVLTSQNLVDINFENETNWRIVVVMARNIISCKQKDEGMGEGHIAQ</sequence>
<keyword evidence="1" id="KW-0732">Signal</keyword>
<dbReference type="AlphaFoldDB" id="A0AAW1KRL8"/>
<feature type="signal peptide" evidence="1">
    <location>
        <begin position="1"/>
        <end position="20"/>
    </location>
</feature>
<evidence type="ECO:0000313" key="2">
    <source>
        <dbReference type="EMBL" id="KAK9722317.1"/>
    </source>
</evidence>
<protein>
    <submittedName>
        <fullName evidence="2">Uncharacterized protein</fullName>
    </submittedName>
</protein>
<feature type="chain" id="PRO_5043430159" evidence="1">
    <location>
        <begin position="21"/>
        <end position="121"/>
    </location>
</feature>
<keyword evidence="3" id="KW-1185">Reference proteome</keyword>
<dbReference type="EMBL" id="JASPKY010000189">
    <property type="protein sequence ID" value="KAK9722317.1"/>
    <property type="molecule type" value="Genomic_DNA"/>
</dbReference>
<gene>
    <name evidence="2" type="ORF">QE152_g19716</name>
</gene>
<organism evidence="2 3">
    <name type="scientific">Popillia japonica</name>
    <name type="common">Japanese beetle</name>
    <dbReference type="NCBI Taxonomy" id="7064"/>
    <lineage>
        <taxon>Eukaryota</taxon>
        <taxon>Metazoa</taxon>
        <taxon>Ecdysozoa</taxon>
        <taxon>Arthropoda</taxon>
        <taxon>Hexapoda</taxon>
        <taxon>Insecta</taxon>
        <taxon>Pterygota</taxon>
        <taxon>Neoptera</taxon>
        <taxon>Endopterygota</taxon>
        <taxon>Coleoptera</taxon>
        <taxon>Polyphaga</taxon>
        <taxon>Scarabaeiformia</taxon>
        <taxon>Scarabaeidae</taxon>
        <taxon>Rutelinae</taxon>
        <taxon>Popillia</taxon>
    </lineage>
</organism>
<accession>A0AAW1KRL8</accession>
<evidence type="ECO:0000256" key="1">
    <source>
        <dbReference type="SAM" id="SignalP"/>
    </source>
</evidence>
<dbReference type="Proteomes" id="UP001458880">
    <property type="component" value="Unassembled WGS sequence"/>
</dbReference>
<proteinExistence type="predicted"/>
<evidence type="ECO:0000313" key="3">
    <source>
        <dbReference type="Proteomes" id="UP001458880"/>
    </source>
</evidence>
<comment type="caution">
    <text evidence="2">The sequence shown here is derived from an EMBL/GenBank/DDBJ whole genome shotgun (WGS) entry which is preliminary data.</text>
</comment>